<organism evidence="2 3">
    <name type="scientific">Streptomyces azureus</name>
    <dbReference type="NCBI Taxonomy" id="146537"/>
    <lineage>
        <taxon>Bacteria</taxon>
        <taxon>Bacillati</taxon>
        <taxon>Actinomycetota</taxon>
        <taxon>Actinomycetes</taxon>
        <taxon>Kitasatosporales</taxon>
        <taxon>Streptomycetaceae</taxon>
        <taxon>Streptomyces</taxon>
    </lineage>
</organism>
<evidence type="ECO:0000313" key="3">
    <source>
        <dbReference type="Proteomes" id="UP000053859"/>
    </source>
</evidence>
<dbReference type="PATRIC" id="fig|146537.3.peg.1794"/>
<feature type="compositionally biased region" description="Low complexity" evidence="1">
    <location>
        <begin position="71"/>
        <end position="91"/>
    </location>
</feature>
<evidence type="ECO:0000313" key="2">
    <source>
        <dbReference type="EMBL" id="GAP46967.1"/>
    </source>
</evidence>
<evidence type="ECO:0000256" key="1">
    <source>
        <dbReference type="SAM" id="MobiDB-lite"/>
    </source>
</evidence>
<accession>A0A0K8PGF7</accession>
<sequence>MVRSRIFRVLDGDGVGLGALGAEMTGVGEADSVADGDADGTAGRGAMRGDADTSGRLAWSGPRRSSKADSTPATAPVATTTEAATTITPRRAARLRSALRAARRWARKPDTVLLPLPLRRAAFPRFGEAPGPPVLPPA</sequence>
<dbReference type="AlphaFoldDB" id="A0A0K8PGF7"/>
<dbReference type="EMBL" id="DF968221">
    <property type="protein sequence ID" value="GAP46967.1"/>
    <property type="molecule type" value="Genomic_DNA"/>
</dbReference>
<keyword evidence="3" id="KW-1185">Reference proteome</keyword>
<proteinExistence type="predicted"/>
<dbReference type="Proteomes" id="UP000053859">
    <property type="component" value="Unassembled WGS sequence"/>
</dbReference>
<reference evidence="2" key="1">
    <citation type="journal article" date="2015" name="Genome Announc.">
        <title>Draft Genome Sequence of Thiostrepton-Producing Streptomyces azureus ATCC 14921.</title>
        <authorList>
            <person name="Sakihara K."/>
            <person name="Maeda J."/>
            <person name="Tashiro K."/>
            <person name="Fujino Y."/>
            <person name="Kuhara S."/>
            <person name="Ohshima T."/>
            <person name="Ogata S."/>
            <person name="Doi K."/>
        </authorList>
    </citation>
    <scope>NUCLEOTIDE SEQUENCE [LARGE SCALE GENOMIC DNA]</scope>
    <source>
        <strain evidence="2">ATCC14921</strain>
    </source>
</reference>
<feature type="region of interest" description="Disordered" evidence="1">
    <location>
        <begin position="28"/>
        <end position="91"/>
    </location>
</feature>
<gene>
    <name evidence="2" type="ORF">SAZU_1704</name>
</gene>
<name>A0A0K8PGF7_STRAJ</name>
<protein>
    <submittedName>
        <fullName evidence="2">Uncharacterized protein</fullName>
    </submittedName>
</protein>